<keyword evidence="1" id="KW-1133">Transmembrane helix</keyword>
<evidence type="ECO:0000313" key="3">
    <source>
        <dbReference type="EMBL" id="PWJ21274.1"/>
    </source>
</evidence>
<protein>
    <recommendedName>
        <fullName evidence="7">Fenitrothion hydrolase</fullName>
    </recommendedName>
</protein>
<feature type="transmembrane region" description="Helical" evidence="1">
    <location>
        <begin position="75"/>
        <end position="96"/>
    </location>
</feature>
<sequence>MRRFGKILPCLLVAPSPALAHAAEQGFVLLLPTDVYGAAGTATVAASMLLMAAVPGRLAVALFRPLKTPLAPAGPVTASSLAATAVFLTLVAIGLLGPTDPQINLMPLTLWTVWWMGLLVVQGVAFDVWRWVEPWSGLTRLLSIPPPLRLPAWLGAWPAVAGLITFQAFVLIDIAPNDPARLATVALSYWAVTLAGMLVFGPDWLARAEFVTVTFRLIGRLRAWHRPGLGLPGWAALEAPPDRARAVLCLTILATGSFDGLSETFWWLGRLGINPLEFPGRSAVALPNLVGLVAAIILLIALFAAAVWVGCALSARLGAPVPVGRAFDAFAVTILPIGLGYHFAHYVVTFLVQGQYVLAALADPFAHGWSLPPFDAVRIRTGFLATPGPVRTIWLIQAGAVVASHVLAVLMAHRVAARLARGHRAVVALQLGLAVLMIGYTIFGLWLLASPRGA</sequence>
<accession>A0A2Y9AAR8</accession>
<feature type="transmembrane region" description="Helical" evidence="1">
    <location>
        <begin position="327"/>
        <end position="348"/>
    </location>
</feature>
<evidence type="ECO:0000313" key="6">
    <source>
        <dbReference type="Proteomes" id="UP000251571"/>
    </source>
</evidence>
<dbReference type="OrthoDB" id="8168962at2"/>
<evidence type="ECO:0000256" key="2">
    <source>
        <dbReference type="SAM" id="SignalP"/>
    </source>
</evidence>
<organism evidence="4 6">
    <name type="scientific">Jannaschia seohaensis</name>
    <dbReference type="NCBI Taxonomy" id="475081"/>
    <lineage>
        <taxon>Bacteria</taxon>
        <taxon>Pseudomonadati</taxon>
        <taxon>Pseudomonadota</taxon>
        <taxon>Alphaproteobacteria</taxon>
        <taxon>Rhodobacterales</taxon>
        <taxon>Roseobacteraceae</taxon>
        <taxon>Jannaschia</taxon>
    </lineage>
</organism>
<reference evidence="3 5" key="2">
    <citation type="submission" date="2018-03" db="EMBL/GenBank/DDBJ databases">
        <title>Genomic Encyclopedia of Archaeal and Bacterial Type Strains, Phase II (KMG-II): from individual species to whole genera.</title>
        <authorList>
            <person name="Goeker M."/>
        </authorList>
    </citation>
    <scope>NUCLEOTIDE SEQUENCE [LARGE SCALE GENOMIC DNA]</scope>
    <source>
        <strain evidence="3 5">DSM 25227</strain>
    </source>
</reference>
<dbReference type="EMBL" id="QGDJ01000002">
    <property type="protein sequence ID" value="PWJ21274.1"/>
    <property type="molecule type" value="Genomic_DNA"/>
</dbReference>
<evidence type="ECO:0008006" key="7">
    <source>
        <dbReference type="Google" id="ProtNLM"/>
    </source>
</evidence>
<feature type="transmembrane region" description="Helical" evidence="1">
    <location>
        <begin position="289"/>
        <end position="315"/>
    </location>
</feature>
<gene>
    <name evidence="3" type="ORF">BCF38_102524</name>
    <name evidence="4" type="ORF">SAMN05421539_102524</name>
</gene>
<feature type="transmembrane region" description="Helical" evidence="1">
    <location>
        <begin position="425"/>
        <end position="449"/>
    </location>
</feature>
<reference evidence="4 6" key="1">
    <citation type="submission" date="2016-10" db="EMBL/GenBank/DDBJ databases">
        <authorList>
            <person name="Cai Z."/>
        </authorList>
    </citation>
    <scope>NUCLEOTIDE SEQUENCE [LARGE SCALE GENOMIC DNA]</scope>
    <source>
        <strain evidence="4 6">DSM 25227</strain>
    </source>
</reference>
<feature type="transmembrane region" description="Helical" evidence="1">
    <location>
        <begin position="150"/>
        <end position="175"/>
    </location>
</feature>
<feature type="transmembrane region" description="Helical" evidence="1">
    <location>
        <begin position="247"/>
        <end position="269"/>
    </location>
</feature>
<proteinExistence type="predicted"/>
<evidence type="ECO:0000313" key="5">
    <source>
        <dbReference type="Proteomes" id="UP000245839"/>
    </source>
</evidence>
<name>A0A2Y9AAR8_9RHOB</name>
<dbReference type="Proteomes" id="UP000251571">
    <property type="component" value="Unassembled WGS sequence"/>
</dbReference>
<feature type="transmembrane region" description="Helical" evidence="1">
    <location>
        <begin position="393"/>
        <end position="413"/>
    </location>
</feature>
<keyword evidence="1" id="KW-0472">Membrane</keyword>
<keyword evidence="2" id="KW-0732">Signal</keyword>
<feature type="transmembrane region" description="Helical" evidence="1">
    <location>
        <begin position="187"/>
        <end position="206"/>
    </location>
</feature>
<dbReference type="EMBL" id="UETC01000002">
    <property type="protein sequence ID" value="SSA41684.1"/>
    <property type="molecule type" value="Genomic_DNA"/>
</dbReference>
<keyword evidence="5" id="KW-1185">Reference proteome</keyword>
<dbReference type="RefSeq" id="WP_109563598.1">
    <property type="nucleotide sequence ID" value="NZ_QGDJ01000002.1"/>
</dbReference>
<evidence type="ECO:0000256" key="1">
    <source>
        <dbReference type="SAM" id="Phobius"/>
    </source>
</evidence>
<feature type="signal peptide" evidence="2">
    <location>
        <begin position="1"/>
        <end position="22"/>
    </location>
</feature>
<feature type="transmembrane region" description="Helical" evidence="1">
    <location>
        <begin position="108"/>
        <end position="129"/>
    </location>
</feature>
<evidence type="ECO:0000313" key="4">
    <source>
        <dbReference type="EMBL" id="SSA41684.1"/>
    </source>
</evidence>
<feature type="transmembrane region" description="Helical" evidence="1">
    <location>
        <begin position="38"/>
        <end position="63"/>
    </location>
</feature>
<keyword evidence="1" id="KW-0812">Transmembrane</keyword>
<dbReference type="AlphaFoldDB" id="A0A2Y9AAR8"/>
<feature type="chain" id="PRO_5036058908" description="Fenitrothion hydrolase" evidence="2">
    <location>
        <begin position="23"/>
        <end position="454"/>
    </location>
</feature>
<dbReference type="Proteomes" id="UP000245839">
    <property type="component" value="Unassembled WGS sequence"/>
</dbReference>